<protein>
    <submittedName>
        <fullName evidence="2">Mammalian cell entry protein</fullName>
    </submittedName>
</protein>
<dbReference type="Pfam" id="PF02470">
    <property type="entry name" value="MlaD"/>
    <property type="match status" value="1"/>
</dbReference>
<organism evidence="2 3">
    <name type="scientific">Sphingomonas lenta</name>
    <dbReference type="NCBI Taxonomy" id="1141887"/>
    <lineage>
        <taxon>Bacteria</taxon>
        <taxon>Pseudomonadati</taxon>
        <taxon>Pseudomonadota</taxon>
        <taxon>Alphaproteobacteria</taxon>
        <taxon>Sphingomonadales</taxon>
        <taxon>Sphingomonadaceae</taxon>
        <taxon>Sphingomonas</taxon>
    </lineage>
</organism>
<dbReference type="PANTHER" id="PTHR36698:SF2">
    <property type="entry name" value="MCE_MLAD DOMAIN-CONTAINING PROTEIN"/>
    <property type="match status" value="1"/>
</dbReference>
<dbReference type="InterPro" id="IPR003399">
    <property type="entry name" value="Mce/MlaD"/>
</dbReference>
<dbReference type="Proteomes" id="UP000218151">
    <property type="component" value="Unassembled WGS sequence"/>
</dbReference>
<feature type="domain" description="Mce/MlaD" evidence="1">
    <location>
        <begin position="40"/>
        <end position="113"/>
    </location>
</feature>
<keyword evidence="3" id="KW-1185">Reference proteome</keyword>
<dbReference type="AlphaFoldDB" id="A0A2A2SFU2"/>
<accession>A0A2A2SFU2</accession>
<reference evidence="3" key="1">
    <citation type="submission" date="2017-09" db="EMBL/GenBank/DDBJ databases">
        <authorList>
            <person name="Feng G."/>
            <person name="Zhu H."/>
        </authorList>
    </citation>
    <scope>NUCLEOTIDE SEQUENCE [LARGE SCALE GENOMIC DNA]</scope>
    <source>
        <strain evidence="3">1PNM-20</strain>
    </source>
</reference>
<name>A0A2A2SFU2_9SPHN</name>
<dbReference type="RefSeq" id="WP_095998302.1">
    <property type="nucleotide sequence ID" value="NZ_NSLI01000003.1"/>
</dbReference>
<evidence type="ECO:0000313" key="2">
    <source>
        <dbReference type="EMBL" id="PAX08060.1"/>
    </source>
</evidence>
<dbReference type="OrthoDB" id="9808689at2"/>
<dbReference type="PANTHER" id="PTHR36698">
    <property type="entry name" value="BLL5892 PROTEIN"/>
    <property type="match status" value="1"/>
</dbReference>
<comment type="caution">
    <text evidence="2">The sequence shown here is derived from an EMBL/GenBank/DDBJ whole genome shotgun (WGS) entry which is preliminary data.</text>
</comment>
<dbReference type="EMBL" id="NSLI01000003">
    <property type="protein sequence ID" value="PAX08060.1"/>
    <property type="molecule type" value="Genomic_DNA"/>
</dbReference>
<sequence length="321" mass="34182">METRSNHVLVGAVVLILLALLALFTVWIARLGGADEKEYDIFFRQSVEGLARGSAVTFAGVPIGQVEEIALWRPDPQYVRVRVRVNDETPILQGTTASISGVGFTGVSQITLDGARRGAPPIVCPEENPQRVCPYGVPVIPTRPGGVAAILNSAPQLLERLSTLTDRLTGLLTDRNQASVAGILENTDRLTDALADRGPEIAETLAQTRLAVRQAGDAAQQVGELADTADRVLANDVQPTIANLNRTINSAQRSADALGEAIGDARPGLQAFSKQTIPEVGLLVRDLRRTSEAFAQIAERVEQGGAGSLVGQQKLPDYKGK</sequence>
<evidence type="ECO:0000313" key="3">
    <source>
        <dbReference type="Proteomes" id="UP000218151"/>
    </source>
</evidence>
<proteinExistence type="predicted"/>
<gene>
    <name evidence="2" type="ORF">CKY28_10730</name>
</gene>
<evidence type="ECO:0000259" key="1">
    <source>
        <dbReference type="Pfam" id="PF02470"/>
    </source>
</evidence>